<feature type="active site" description="Proton donor/acceptor" evidence="6">
    <location>
        <position position="198"/>
    </location>
</feature>
<keyword evidence="3 6" id="KW-0456">Lyase</keyword>
<feature type="active site" description="Schiff-base intermediate with acetaldehyde" evidence="6">
    <location>
        <position position="164"/>
    </location>
</feature>
<dbReference type="STRING" id="1229780.BN381_80390"/>
<keyword evidence="4 6" id="KW-0704">Schiff base</keyword>
<name>R4Z5A6_9ACTN</name>
<keyword evidence="2 6" id="KW-0963">Cytoplasm</keyword>
<dbReference type="HOGENOM" id="CLU_053595_0_0_11"/>
<dbReference type="Pfam" id="PF01791">
    <property type="entry name" value="DeoC"/>
    <property type="match status" value="1"/>
</dbReference>
<dbReference type="PIRSF" id="PIRSF001357">
    <property type="entry name" value="DeoC"/>
    <property type="match status" value="1"/>
</dbReference>
<dbReference type="AlphaFoldDB" id="R4Z5A6"/>
<evidence type="ECO:0000256" key="2">
    <source>
        <dbReference type="ARBA" id="ARBA00022490"/>
    </source>
</evidence>
<evidence type="ECO:0000256" key="1">
    <source>
        <dbReference type="ARBA" id="ARBA00010936"/>
    </source>
</evidence>
<comment type="catalytic activity">
    <reaction evidence="5 6">
        <text>2-deoxy-D-ribose 5-phosphate = D-glyceraldehyde 3-phosphate + acetaldehyde</text>
        <dbReference type="Rhea" id="RHEA:12821"/>
        <dbReference type="ChEBI" id="CHEBI:15343"/>
        <dbReference type="ChEBI" id="CHEBI:59776"/>
        <dbReference type="ChEBI" id="CHEBI:62877"/>
        <dbReference type="EC" id="4.1.2.4"/>
    </reaction>
</comment>
<gene>
    <name evidence="6 7" type="primary">deoC</name>
    <name evidence="7" type="ORF">BN381_80390</name>
</gene>
<comment type="caution">
    <text evidence="7">The sequence shown here is derived from an EMBL/GenBank/DDBJ whole genome shotgun (WGS) entry which is preliminary data.</text>
</comment>
<dbReference type="GO" id="GO:0016052">
    <property type="term" value="P:carbohydrate catabolic process"/>
    <property type="evidence" value="ECO:0007669"/>
    <property type="project" value="TreeGrafter"/>
</dbReference>
<dbReference type="GO" id="GO:0004139">
    <property type="term" value="F:deoxyribose-phosphate aldolase activity"/>
    <property type="evidence" value="ECO:0007669"/>
    <property type="project" value="UniProtKB-UniRule"/>
</dbReference>
<dbReference type="RefSeq" id="WP_012230984.1">
    <property type="nucleotide sequence ID" value="NZ_HG422565.1"/>
</dbReference>
<evidence type="ECO:0000256" key="4">
    <source>
        <dbReference type="ARBA" id="ARBA00023270"/>
    </source>
</evidence>
<keyword evidence="8" id="KW-1185">Reference proteome</keyword>
<dbReference type="Gene3D" id="3.20.20.70">
    <property type="entry name" value="Aldolase class I"/>
    <property type="match status" value="1"/>
</dbReference>
<dbReference type="GO" id="GO:0005737">
    <property type="term" value="C:cytoplasm"/>
    <property type="evidence" value="ECO:0007669"/>
    <property type="project" value="UniProtKB-SubCell"/>
</dbReference>
<comment type="subcellular location">
    <subcellularLocation>
        <location evidence="6">Cytoplasm</location>
    </subcellularLocation>
</comment>
<dbReference type="Proteomes" id="UP000018291">
    <property type="component" value="Unassembled WGS sequence"/>
</dbReference>
<dbReference type="NCBIfam" id="TIGR00126">
    <property type="entry name" value="deoC"/>
    <property type="match status" value="1"/>
</dbReference>
<organism evidence="7 8">
    <name type="scientific">Candidatus Neomicrothrix parvicella RN1</name>
    <dbReference type="NCBI Taxonomy" id="1229780"/>
    <lineage>
        <taxon>Bacteria</taxon>
        <taxon>Bacillati</taxon>
        <taxon>Actinomycetota</taxon>
        <taxon>Acidimicrobiia</taxon>
        <taxon>Acidimicrobiales</taxon>
        <taxon>Microthrixaceae</taxon>
        <taxon>Candidatus Neomicrothrix</taxon>
    </lineage>
</organism>
<protein>
    <recommendedName>
        <fullName evidence="6">Deoxyribose-phosphate aldolase</fullName>
        <shortName evidence="6">DERA</shortName>
        <ecNumber evidence="6">4.1.2.4</ecNumber>
    </recommendedName>
    <alternativeName>
        <fullName evidence="6">2-deoxy-D-ribose 5-phosphate aldolase</fullName>
    </alternativeName>
    <alternativeName>
        <fullName evidence="6">Phosphodeoxyriboaldolase</fullName>
        <shortName evidence="6">Deoxyriboaldolase</shortName>
    </alternativeName>
</protein>
<dbReference type="GO" id="GO:0009264">
    <property type="term" value="P:deoxyribonucleotide catabolic process"/>
    <property type="evidence" value="ECO:0007669"/>
    <property type="project" value="UniProtKB-UniRule"/>
</dbReference>
<reference evidence="7 8" key="1">
    <citation type="journal article" date="2013" name="ISME J.">
        <title>Metabolic model for the filamentous 'Candidatus Microthrix parvicella' based on genomic and metagenomic analyses.</title>
        <authorList>
            <person name="Jon McIlroy S."/>
            <person name="Kristiansen R."/>
            <person name="Albertsen M."/>
            <person name="Michael Karst S."/>
            <person name="Rossetti S."/>
            <person name="Lund Nielsen J."/>
            <person name="Tandoi V."/>
            <person name="James Seviour R."/>
            <person name="Nielsen P.H."/>
        </authorList>
    </citation>
    <scope>NUCLEOTIDE SEQUENCE [LARGE SCALE GENOMIC DNA]</scope>
    <source>
        <strain evidence="7 8">RN1</strain>
    </source>
</reference>
<dbReference type="eggNOG" id="COG0274">
    <property type="taxonomic scope" value="Bacteria"/>
</dbReference>
<proteinExistence type="inferred from homology"/>
<comment type="pathway">
    <text evidence="6">Carbohydrate degradation; 2-deoxy-D-ribose 1-phosphate degradation; D-glyceraldehyde 3-phosphate and acetaldehyde from 2-deoxy-alpha-D-ribose 1-phosphate: step 2/2.</text>
</comment>
<dbReference type="InterPro" id="IPR028581">
    <property type="entry name" value="DeoC_typeI"/>
</dbReference>
<evidence type="ECO:0000256" key="3">
    <source>
        <dbReference type="ARBA" id="ARBA00023239"/>
    </source>
</evidence>
<dbReference type="PANTHER" id="PTHR10889:SF1">
    <property type="entry name" value="DEOXYRIBOSE-PHOSPHATE ALDOLASE"/>
    <property type="match status" value="1"/>
</dbReference>
<dbReference type="PANTHER" id="PTHR10889">
    <property type="entry name" value="DEOXYRIBOSE-PHOSPHATE ALDOLASE"/>
    <property type="match status" value="1"/>
</dbReference>
<comment type="similarity">
    <text evidence="1 6">Belongs to the DeoC/FbaB aldolase family. DeoC type 1 subfamily.</text>
</comment>
<dbReference type="InterPro" id="IPR011343">
    <property type="entry name" value="DeoC"/>
</dbReference>
<dbReference type="GO" id="GO:0006018">
    <property type="term" value="P:2-deoxyribose 1-phosphate catabolic process"/>
    <property type="evidence" value="ECO:0007669"/>
    <property type="project" value="UniProtKB-UniRule"/>
</dbReference>
<dbReference type="EMBL" id="CANL01000078">
    <property type="protein sequence ID" value="CCM65860.1"/>
    <property type="molecule type" value="Genomic_DNA"/>
</dbReference>
<comment type="function">
    <text evidence="6">Catalyzes a reversible aldol reaction between acetaldehyde and D-glyceraldehyde 3-phosphate to generate 2-deoxy-D-ribose 5-phosphate.</text>
</comment>
<dbReference type="HAMAP" id="MF_00114">
    <property type="entry name" value="DeoC_type1"/>
    <property type="match status" value="1"/>
</dbReference>
<evidence type="ECO:0000313" key="7">
    <source>
        <dbReference type="EMBL" id="CCM65860.1"/>
    </source>
</evidence>
<evidence type="ECO:0000256" key="6">
    <source>
        <dbReference type="HAMAP-Rule" id="MF_00114"/>
    </source>
</evidence>
<sequence>MTLRRAQLAAMIDHTLLAPTASDGDVRALVAEAIDLGVGAVCVSPSKVVIAAAALVEAESTVMLASVAGFPSGAHRVPIKVAEAATAVADGAAEVDLVADLALVVGGHAELLAAEVEAVRAAVGPDVVLKVILESAAVLETDAGERRLAEACQAAADAGADLVKTSTGFHSAGGATTEAVALMAAAVAGRGSGRVGVKASGGIRSAADAVALVNSGATRIGASASRAILGDSMLFEAQGSQT</sequence>
<dbReference type="EC" id="4.1.2.4" evidence="6"/>
<dbReference type="InterPro" id="IPR013785">
    <property type="entry name" value="Aldolase_TIM"/>
</dbReference>
<dbReference type="UniPathway" id="UPA00002">
    <property type="reaction ID" value="UER00468"/>
</dbReference>
<dbReference type="SUPFAM" id="SSF51569">
    <property type="entry name" value="Aldolase"/>
    <property type="match status" value="1"/>
</dbReference>
<feature type="active site" description="Proton donor/acceptor" evidence="6">
    <location>
        <position position="96"/>
    </location>
</feature>
<dbReference type="OrthoDB" id="6579831at2"/>
<evidence type="ECO:0000256" key="5">
    <source>
        <dbReference type="ARBA" id="ARBA00048791"/>
    </source>
</evidence>
<evidence type="ECO:0000313" key="8">
    <source>
        <dbReference type="Proteomes" id="UP000018291"/>
    </source>
</evidence>
<dbReference type="SMART" id="SM01133">
    <property type="entry name" value="DeoC"/>
    <property type="match status" value="1"/>
</dbReference>
<dbReference type="InterPro" id="IPR002915">
    <property type="entry name" value="DeoC/FbaB/LacD_aldolase"/>
</dbReference>
<accession>R4Z5A6</accession>